<evidence type="ECO:0000256" key="1">
    <source>
        <dbReference type="SAM" id="Phobius"/>
    </source>
</evidence>
<dbReference type="HOGENOM" id="CLU_3202546_0_0_10"/>
<evidence type="ECO:0000313" key="3">
    <source>
        <dbReference type="Proteomes" id="UP000003586"/>
    </source>
</evidence>
<gene>
    <name evidence="2" type="ORF">NIASO_04080</name>
</gene>
<dbReference type="STRING" id="929713.NIASO_04080"/>
<accession>W0F2I6</accession>
<dbReference type="Proteomes" id="UP000003586">
    <property type="component" value="Chromosome"/>
</dbReference>
<sequence length="45" mass="5138">MDNEAQNSNDEKAPVFRSWTGCYIGVLAVLILLIVLFYLLTKKYS</sequence>
<reference evidence="2 3" key="1">
    <citation type="submission" date="2013-12" db="EMBL/GenBank/DDBJ databases">
        <authorList>
            <consortium name="DOE Joint Genome Institute"/>
            <person name="Eisen J."/>
            <person name="Huntemann M."/>
            <person name="Han J."/>
            <person name="Chen A."/>
            <person name="Kyrpides N."/>
            <person name="Mavromatis K."/>
            <person name="Markowitz V."/>
            <person name="Palaniappan K."/>
            <person name="Ivanova N."/>
            <person name="Schaumberg A."/>
            <person name="Pati A."/>
            <person name="Liolios K."/>
            <person name="Nordberg H.P."/>
            <person name="Cantor M.N."/>
            <person name="Hua S.X."/>
            <person name="Woyke T."/>
        </authorList>
    </citation>
    <scope>NUCLEOTIDE SEQUENCE [LARGE SCALE GENOMIC DNA]</scope>
    <source>
        <strain evidence="3">DSM 19437</strain>
    </source>
</reference>
<dbReference type="AlphaFoldDB" id="W0F2I6"/>
<feature type="transmembrane region" description="Helical" evidence="1">
    <location>
        <begin position="18"/>
        <end position="40"/>
    </location>
</feature>
<keyword evidence="1" id="KW-1133">Transmembrane helix</keyword>
<dbReference type="EMBL" id="CP007035">
    <property type="protein sequence ID" value="AHF17227.1"/>
    <property type="molecule type" value="Genomic_DNA"/>
</dbReference>
<keyword evidence="1" id="KW-0812">Transmembrane</keyword>
<dbReference type="KEGG" id="nso:NIASO_04080"/>
<proteinExistence type="predicted"/>
<keyword evidence="1" id="KW-0472">Membrane</keyword>
<name>W0F2I6_9BACT</name>
<keyword evidence="3" id="KW-1185">Reference proteome</keyword>
<evidence type="ECO:0000313" key="2">
    <source>
        <dbReference type="EMBL" id="AHF17227.1"/>
    </source>
</evidence>
<organism evidence="2 3">
    <name type="scientific">Niabella soli DSM 19437</name>
    <dbReference type="NCBI Taxonomy" id="929713"/>
    <lineage>
        <taxon>Bacteria</taxon>
        <taxon>Pseudomonadati</taxon>
        <taxon>Bacteroidota</taxon>
        <taxon>Chitinophagia</taxon>
        <taxon>Chitinophagales</taxon>
        <taxon>Chitinophagaceae</taxon>
        <taxon>Niabella</taxon>
    </lineage>
</organism>
<protein>
    <submittedName>
        <fullName evidence="2">Uncharacterized protein</fullName>
    </submittedName>
</protein>